<evidence type="ECO:0000256" key="5">
    <source>
        <dbReference type="ARBA" id="ARBA00023002"/>
    </source>
</evidence>
<dbReference type="Pfam" id="PF00067">
    <property type="entry name" value="p450"/>
    <property type="match status" value="1"/>
</dbReference>
<dbReference type="AlphaFoldDB" id="A0A6L7GKI8"/>
<comment type="caution">
    <text evidence="8">The sequence shown here is derived from an EMBL/GenBank/DDBJ whole genome shotgun (WGS) entry which is preliminary data.</text>
</comment>
<name>A0A6L7GKI8_9ACTN</name>
<dbReference type="GO" id="GO:0005506">
    <property type="term" value="F:iron ion binding"/>
    <property type="evidence" value="ECO:0007669"/>
    <property type="project" value="InterPro"/>
</dbReference>
<keyword evidence="6" id="KW-0408">Iron</keyword>
<dbReference type="CDD" id="cd20625">
    <property type="entry name" value="CYP164-like"/>
    <property type="match status" value="1"/>
</dbReference>
<sequence>MATAAATTAATDLELELARLFSGDVESLAGQFEIYERLRAHGSVLEVNGDLILTGHGDVRAVLGNPVTFSSARDRSIYGGDIDDLSPAQLAKLHELAGFESGWMNDNDDPVHANMRGLIQFAFTPRRVAQMRETIQSFVDELLTPVDERGEMELVRDLAHPLPLNVICDLLGIGRDRNAEIRAWSDELAVAFDTGHANLDAAYDAYLGFRGLIHELIEHRRDGGDTTDLFGALLNGSPDGTGLSEEQLTGMLVLLLFAGHETTTNLIGNSIIALLNNREQFDRLRDDPSLAAGAVNEFLRHNGSVQSVRRVAVTDAEAGGVPVARGRSVRMLLACANRDPLVFTDPERLDITRSDAAQHVTLGYGIHRCLGAWLARLETEVAVSTLVSRYPAMQLTQAPEMRPMYTMYGPKSVHLQLF</sequence>
<comment type="similarity">
    <text evidence="2">Belongs to the cytochrome P450 family.</text>
</comment>
<dbReference type="Gene3D" id="1.10.630.10">
    <property type="entry name" value="Cytochrome P450"/>
    <property type="match status" value="1"/>
</dbReference>
<dbReference type="RefSeq" id="WP_160900171.1">
    <property type="nucleotide sequence ID" value="NZ_CP102850.1"/>
</dbReference>
<evidence type="ECO:0000256" key="3">
    <source>
        <dbReference type="ARBA" id="ARBA00022617"/>
    </source>
</evidence>
<protein>
    <submittedName>
        <fullName evidence="8">Cytochrome P450</fullName>
    </submittedName>
</protein>
<dbReference type="PANTHER" id="PTHR46696">
    <property type="entry name" value="P450, PUTATIVE (EUROFUNG)-RELATED"/>
    <property type="match status" value="1"/>
</dbReference>
<accession>A0A6L7GKI8</accession>
<keyword evidence="9" id="KW-1185">Reference proteome</keyword>
<dbReference type="PRINTS" id="PR00359">
    <property type="entry name" value="BP450"/>
</dbReference>
<reference evidence="8 9" key="1">
    <citation type="submission" date="2019-11" db="EMBL/GenBank/DDBJ databases">
        <title>Gordonia sp. nov., a novel actinobacterium isolated from mangrove soil in Hainan.</title>
        <authorList>
            <person name="Huang X."/>
            <person name="Xie Y."/>
            <person name="Chu X."/>
            <person name="Xiao K."/>
        </authorList>
    </citation>
    <scope>NUCLEOTIDE SEQUENCE [LARGE SCALE GENOMIC DNA]</scope>
    <source>
        <strain evidence="8 9">HNM0687</strain>
    </source>
</reference>
<dbReference type="Proteomes" id="UP000475545">
    <property type="component" value="Unassembled WGS sequence"/>
</dbReference>
<dbReference type="GO" id="GO:0020037">
    <property type="term" value="F:heme binding"/>
    <property type="evidence" value="ECO:0007669"/>
    <property type="project" value="InterPro"/>
</dbReference>
<dbReference type="InterPro" id="IPR002397">
    <property type="entry name" value="Cyt_P450_B"/>
</dbReference>
<evidence type="ECO:0000256" key="4">
    <source>
        <dbReference type="ARBA" id="ARBA00022723"/>
    </source>
</evidence>
<dbReference type="InterPro" id="IPR036396">
    <property type="entry name" value="Cyt_P450_sf"/>
</dbReference>
<evidence type="ECO:0000313" key="8">
    <source>
        <dbReference type="EMBL" id="MXP19993.1"/>
    </source>
</evidence>
<organism evidence="8 9">
    <name type="scientific">Gordonia mangrovi</name>
    <dbReference type="NCBI Taxonomy" id="2665643"/>
    <lineage>
        <taxon>Bacteria</taxon>
        <taxon>Bacillati</taxon>
        <taxon>Actinomycetota</taxon>
        <taxon>Actinomycetes</taxon>
        <taxon>Mycobacteriales</taxon>
        <taxon>Gordoniaceae</taxon>
        <taxon>Gordonia</taxon>
    </lineage>
</organism>
<dbReference type="FunFam" id="1.10.630.10:FF:000018">
    <property type="entry name" value="Cytochrome P450 monooxygenase"/>
    <property type="match status" value="1"/>
</dbReference>
<evidence type="ECO:0000256" key="7">
    <source>
        <dbReference type="ARBA" id="ARBA00023033"/>
    </source>
</evidence>
<keyword evidence="4" id="KW-0479">Metal-binding</keyword>
<dbReference type="GO" id="GO:0004497">
    <property type="term" value="F:monooxygenase activity"/>
    <property type="evidence" value="ECO:0007669"/>
    <property type="project" value="UniProtKB-KW"/>
</dbReference>
<comment type="cofactor">
    <cofactor evidence="1">
        <name>heme</name>
        <dbReference type="ChEBI" id="CHEBI:30413"/>
    </cofactor>
</comment>
<keyword evidence="7" id="KW-0503">Monooxygenase</keyword>
<dbReference type="PANTHER" id="PTHR46696:SF1">
    <property type="entry name" value="CYTOCHROME P450 YJIB-RELATED"/>
    <property type="match status" value="1"/>
</dbReference>
<dbReference type="SUPFAM" id="SSF48264">
    <property type="entry name" value="Cytochrome P450"/>
    <property type="match status" value="1"/>
</dbReference>
<keyword evidence="5" id="KW-0560">Oxidoreductase</keyword>
<dbReference type="EMBL" id="WMBR01000001">
    <property type="protein sequence ID" value="MXP19993.1"/>
    <property type="molecule type" value="Genomic_DNA"/>
</dbReference>
<evidence type="ECO:0000256" key="2">
    <source>
        <dbReference type="ARBA" id="ARBA00010617"/>
    </source>
</evidence>
<dbReference type="GO" id="GO:0016705">
    <property type="term" value="F:oxidoreductase activity, acting on paired donors, with incorporation or reduction of molecular oxygen"/>
    <property type="evidence" value="ECO:0007669"/>
    <property type="project" value="InterPro"/>
</dbReference>
<evidence type="ECO:0000256" key="6">
    <source>
        <dbReference type="ARBA" id="ARBA00023004"/>
    </source>
</evidence>
<gene>
    <name evidence="8" type="ORF">GIY30_01250</name>
</gene>
<proteinExistence type="inferred from homology"/>
<keyword evidence="3" id="KW-0349">Heme</keyword>
<dbReference type="InterPro" id="IPR001128">
    <property type="entry name" value="Cyt_P450"/>
</dbReference>
<evidence type="ECO:0000256" key="1">
    <source>
        <dbReference type="ARBA" id="ARBA00001971"/>
    </source>
</evidence>
<evidence type="ECO:0000313" key="9">
    <source>
        <dbReference type="Proteomes" id="UP000475545"/>
    </source>
</evidence>